<proteinExistence type="predicted"/>
<gene>
    <name evidence="1" type="ORF">SAMN04487993_10576</name>
</gene>
<keyword evidence="2" id="KW-1185">Reference proteome</keyword>
<protein>
    <submittedName>
        <fullName evidence="1">Uncharacterized protein</fullName>
    </submittedName>
</protein>
<organism evidence="1 2">
    <name type="scientific">Salipiger marinus</name>
    <dbReference type="NCBI Taxonomy" id="555512"/>
    <lineage>
        <taxon>Bacteria</taxon>
        <taxon>Pseudomonadati</taxon>
        <taxon>Pseudomonadota</taxon>
        <taxon>Alphaproteobacteria</taxon>
        <taxon>Rhodobacterales</taxon>
        <taxon>Roseobacteraceae</taxon>
        <taxon>Salipiger</taxon>
    </lineage>
</organism>
<accession>A0A1G8V0X2</accession>
<dbReference type="AlphaFoldDB" id="A0A1G8V0X2"/>
<dbReference type="EMBL" id="FNEJ01000057">
    <property type="protein sequence ID" value="SDJ58985.1"/>
    <property type="molecule type" value="Genomic_DNA"/>
</dbReference>
<name>A0A1G8V0X2_9RHOB</name>
<sequence>MPLSTVVTRLQTNAPVAGLPRAYSLSALLALPEITHAWLPEPRFFREDNRFWDPLKGGITLEASNPAGAAAHSFGTANNGNTPYIEMSSSQANSYGVATQVVPVTDYTLLFGFMPYTGVDDPSAPVNATDTFPIMDGSAKFLSPQWDRDGGQMTVKDELTANGALPGISQNLGSWAWYASALDRSVPTGYLSQNEISRFRSAPVSFNNSGTFVLGHPQLSCRLSLILIANADLTNSYPNTDLIEGFMTEMHRVG</sequence>
<dbReference type="STRING" id="555512.SAMN04487993_10576"/>
<evidence type="ECO:0000313" key="1">
    <source>
        <dbReference type="EMBL" id="SDJ58985.1"/>
    </source>
</evidence>
<dbReference type="Proteomes" id="UP000199093">
    <property type="component" value="Unassembled WGS sequence"/>
</dbReference>
<dbReference type="RefSeq" id="WP_089852541.1">
    <property type="nucleotide sequence ID" value="NZ_FNEJ01000057.1"/>
</dbReference>
<reference evidence="1 2" key="1">
    <citation type="submission" date="2016-10" db="EMBL/GenBank/DDBJ databases">
        <authorList>
            <person name="de Groot N.N."/>
        </authorList>
    </citation>
    <scope>NUCLEOTIDE SEQUENCE [LARGE SCALE GENOMIC DNA]</scope>
    <source>
        <strain evidence="1 2">DSM 26424</strain>
    </source>
</reference>
<evidence type="ECO:0000313" key="2">
    <source>
        <dbReference type="Proteomes" id="UP000199093"/>
    </source>
</evidence>